<evidence type="ECO:0000313" key="3">
    <source>
        <dbReference type="EMBL" id="VDI56344.1"/>
    </source>
</evidence>
<name>A0A8B6FZG5_MYTGA</name>
<reference evidence="3" key="1">
    <citation type="submission" date="2018-11" db="EMBL/GenBank/DDBJ databases">
        <authorList>
            <person name="Alioto T."/>
            <person name="Alioto T."/>
        </authorList>
    </citation>
    <scope>NUCLEOTIDE SEQUENCE</scope>
</reference>
<sequence length="262" mass="29473">MNTKEPSWKEVSDIVKKARSASSPGPNGIPYKKGGVPGFSGCIEHTSIISQLIHKAKVNKKDLTVVWLDLANAYGTVPHMLIQQSLDHNHIPDLFKRIIRSYLSGIELRFSTSTFTTTWQKLQKEIVTGCTISVILCVMGMDMIIKSGERDTRGPKTSTDIRQPPNSGFMDDFTITSGTHVQTRWVLMALEETVTWARMAFKPRKARVLIIRKGKSTHQIELKVQGEAIPPIIDNPIKCLGKWYDDSLSDKNNIRRVEQQVS</sequence>
<evidence type="ECO:0000259" key="2">
    <source>
        <dbReference type="Pfam" id="PF00078"/>
    </source>
</evidence>
<gene>
    <name evidence="3" type="ORF">MGAL_10B011416</name>
</gene>
<protein>
    <recommendedName>
        <fullName evidence="2">Reverse transcriptase domain-containing protein</fullName>
    </recommendedName>
</protein>
<feature type="compositionally biased region" description="Basic and acidic residues" evidence="1">
    <location>
        <begin position="1"/>
        <end position="16"/>
    </location>
</feature>
<feature type="domain" description="Reverse transcriptase" evidence="2">
    <location>
        <begin position="46"/>
        <end position="210"/>
    </location>
</feature>
<dbReference type="Proteomes" id="UP000596742">
    <property type="component" value="Unassembled WGS sequence"/>
</dbReference>
<feature type="region of interest" description="Disordered" evidence="1">
    <location>
        <begin position="1"/>
        <end position="30"/>
    </location>
</feature>
<evidence type="ECO:0000313" key="4">
    <source>
        <dbReference type="Proteomes" id="UP000596742"/>
    </source>
</evidence>
<dbReference type="OrthoDB" id="447743at2759"/>
<dbReference type="Pfam" id="PF00078">
    <property type="entry name" value="RVT_1"/>
    <property type="match status" value="1"/>
</dbReference>
<proteinExistence type="predicted"/>
<organism evidence="3 4">
    <name type="scientific">Mytilus galloprovincialis</name>
    <name type="common">Mediterranean mussel</name>
    <dbReference type="NCBI Taxonomy" id="29158"/>
    <lineage>
        <taxon>Eukaryota</taxon>
        <taxon>Metazoa</taxon>
        <taxon>Spiralia</taxon>
        <taxon>Lophotrochozoa</taxon>
        <taxon>Mollusca</taxon>
        <taxon>Bivalvia</taxon>
        <taxon>Autobranchia</taxon>
        <taxon>Pteriomorphia</taxon>
        <taxon>Mytilida</taxon>
        <taxon>Mytiloidea</taxon>
        <taxon>Mytilidae</taxon>
        <taxon>Mytilinae</taxon>
        <taxon>Mytilus</taxon>
    </lineage>
</organism>
<evidence type="ECO:0000256" key="1">
    <source>
        <dbReference type="SAM" id="MobiDB-lite"/>
    </source>
</evidence>
<dbReference type="AlphaFoldDB" id="A0A8B6FZG5"/>
<dbReference type="PANTHER" id="PTHR19446">
    <property type="entry name" value="REVERSE TRANSCRIPTASES"/>
    <property type="match status" value="1"/>
</dbReference>
<keyword evidence="4" id="KW-1185">Reference proteome</keyword>
<comment type="caution">
    <text evidence="3">The sequence shown here is derived from an EMBL/GenBank/DDBJ whole genome shotgun (WGS) entry which is preliminary data.</text>
</comment>
<accession>A0A8B6FZG5</accession>
<dbReference type="EMBL" id="UYJE01007599">
    <property type="protein sequence ID" value="VDI56344.1"/>
    <property type="molecule type" value="Genomic_DNA"/>
</dbReference>
<dbReference type="InterPro" id="IPR000477">
    <property type="entry name" value="RT_dom"/>
</dbReference>